<gene>
    <name evidence="2" type="ORF">ACFOD9_00190</name>
</gene>
<evidence type="ECO:0000313" key="3">
    <source>
        <dbReference type="Proteomes" id="UP001595604"/>
    </source>
</evidence>
<dbReference type="SUPFAM" id="SSF53474">
    <property type="entry name" value="alpha/beta-Hydrolases"/>
    <property type="match status" value="1"/>
</dbReference>
<dbReference type="RefSeq" id="WP_379508056.1">
    <property type="nucleotide sequence ID" value="NZ_JBHRTQ010000001.1"/>
</dbReference>
<organism evidence="2 3">
    <name type="scientific">Novosphingobium bradum</name>
    <dbReference type="NCBI Taxonomy" id="1737444"/>
    <lineage>
        <taxon>Bacteria</taxon>
        <taxon>Pseudomonadati</taxon>
        <taxon>Pseudomonadota</taxon>
        <taxon>Alphaproteobacteria</taxon>
        <taxon>Sphingomonadales</taxon>
        <taxon>Sphingomonadaceae</taxon>
        <taxon>Novosphingobium</taxon>
    </lineage>
</organism>
<evidence type="ECO:0000313" key="2">
    <source>
        <dbReference type="EMBL" id="MFC3172659.1"/>
    </source>
</evidence>
<dbReference type="InterPro" id="IPR029058">
    <property type="entry name" value="AB_hydrolase_fold"/>
</dbReference>
<comment type="caution">
    <text evidence="2">The sequence shown here is derived from an EMBL/GenBank/DDBJ whole genome shotgun (WGS) entry which is preliminary data.</text>
</comment>
<dbReference type="EMBL" id="JBHRTQ010000001">
    <property type="protein sequence ID" value="MFC3172659.1"/>
    <property type="molecule type" value="Genomic_DNA"/>
</dbReference>
<keyword evidence="2" id="KW-0378">Hydrolase</keyword>
<evidence type="ECO:0000259" key="1">
    <source>
        <dbReference type="Pfam" id="PF12697"/>
    </source>
</evidence>
<dbReference type="InterPro" id="IPR050228">
    <property type="entry name" value="Carboxylesterase_BioH"/>
</dbReference>
<keyword evidence="3" id="KW-1185">Reference proteome</keyword>
<protein>
    <submittedName>
        <fullName evidence="2">Alpha/beta fold hydrolase</fullName>
    </submittedName>
</protein>
<reference evidence="3" key="1">
    <citation type="journal article" date="2019" name="Int. J. Syst. Evol. Microbiol.">
        <title>The Global Catalogue of Microorganisms (GCM) 10K type strain sequencing project: providing services to taxonomists for standard genome sequencing and annotation.</title>
        <authorList>
            <consortium name="The Broad Institute Genomics Platform"/>
            <consortium name="The Broad Institute Genome Sequencing Center for Infectious Disease"/>
            <person name="Wu L."/>
            <person name="Ma J."/>
        </authorList>
    </citation>
    <scope>NUCLEOTIDE SEQUENCE [LARGE SCALE GENOMIC DNA]</scope>
    <source>
        <strain evidence="3">KCTC 42984</strain>
    </source>
</reference>
<dbReference type="GO" id="GO:0016787">
    <property type="term" value="F:hydrolase activity"/>
    <property type="evidence" value="ECO:0007669"/>
    <property type="project" value="UniProtKB-KW"/>
</dbReference>
<accession>A0ABV7IKC3</accession>
<dbReference type="InterPro" id="IPR000073">
    <property type="entry name" value="AB_hydrolase_1"/>
</dbReference>
<proteinExistence type="predicted"/>
<sequence length="334" mass="35776">MPSAPVSLPTPASLPSPAPADDLADPYVLAHYAGARPTAPAWFTAAIAHQPERGRFVSQGAEIELLTWGEAGKPGLLFLHGNGAHADWWSPLAPFFAGQWRCGALSWSGMGRSDRRAEGYDVTLFAQEARDAIAAARLDEAGPCMVIGHSFGGMVGLFAAASNPAVRGLVVIDSPLGMSRERVDVVRARAPRAYPAHRPFATIADGLARFRLSPPQPCVNDFMADHIARHGLVEENGAWVWHFDPRRVTMRKNALAPPVADVACPIAYLHGDRSTLINAETLATTRAALPPETPFITIPDSAHHVPLDQPLALVAALRALLATWPAPGQGWPHR</sequence>
<dbReference type="Proteomes" id="UP001595604">
    <property type="component" value="Unassembled WGS sequence"/>
</dbReference>
<dbReference type="PANTHER" id="PTHR43194">
    <property type="entry name" value="HYDROLASE ALPHA/BETA FOLD FAMILY"/>
    <property type="match status" value="1"/>
</dbReference>
<name>A0ABV7IKC3_9SPHN</name>
<dbReference type="Pfam" id="PF12697">
    <property type="entry name" value="Abhydrolase_6"/>
    <property type="match status" value="1"/>
</dbReference>
<feature type="domain" description="AB hydrolase-1" evidence="1">
    <location>
        <begin position="76"/>
        <end position="316"/>
    </location>
</feature>
<dbReference type="PANTHER" id="PTHR43194:SF2">
    <property type="entry name" value="PEROXISOMAL MEMBRANE PROTEIN LPX1"/>
    <property type="match status" value="1"/>
</dbReference>
<dbReference type="Gene3D" id="3.40.50.1820">
    <property type="entry name" value="alpha/beta hydrolase"/>
    <property type="match status" value="1"/>
</dbReference>